<keyword evidence="2" id="KW-1133">Transmembrane helix</keyword>
<dbReference type="OrthoDB" id="4966791at2"/>
<evidence type="ECO:0000256" key="2">
    <source>
        <dbReference type="SAM" id="Phobius"/>
    </source>
</evidence>
<dbReference type="AlphaFoldDB" id="A0A3N0BXY3"/>
<sequence>MTKYARDEFDRVPETSTRQGVHRAVTEARRRSLVPILSLGGIALVIGILAFVFLPKLGFAPAGDAAVAAAQSGASASASQAPTASATETPGAVPPAAPSDPTPSASVPGAESNAPAVDKTQPVTIYNGTTTAGLASRAGATVAGGGWTLGTLGNWPGVPQSTSVIFYNGPDQKDNAEALSDLLGIPETLESADFNVPLVVVLGPGFQ</sequence>
<reference evidence="4 5" key="1">
    <citation type="submission" date="2018-10" db="EMBL/GenBank/DDBJ databases">
        <title>Genome sequencing of Arthrobacter oryzae TNB02.</title>
        <authorList>
            <person name="Cho Y.-J."/>
            <person name="Cho A."/>
            <person name="Kim O.-S."/>
        </authorList>
    </citation>
    <scope>NUCLEOTIDE SEQUENCE [LARGE SCALE GENOMIC DNA]</scope>
    <source>
        <strain evidence="4 5">TNB02</strain>
    </source>
</reference>
<proteinExistence type="predicted"/>
<name>A0A3N0BXY3_9MICC</name>
<feature type="region of interest" description="Disordered" evidence="1">
    <location>
        <begin position="79"/>
        <end position="122"/>
    </location>
</feature>
<feature type="compositionally biased region" description="Basic and acidic residues" evidence="1">
    <location>
        <begin position="1"/>
        <end position="13"/>
    </location>
</feature>
<dbReference type="RefSeq" id="WP_123255517.1">
    <property type="nucleotide sequence ID" value="NZ_RBED01000101.1"/>
</dbReference>
<evidence type="ECO:0000313" key="4">
    <source>
        <dbReference type="EMBL" id="RNL54372.1"/>
    </source>
</evidence>
<dbReference type="EMBL" id="RBED01000101">
    <property type="protein sequence ID" value="RNL54372.1"/>
    <property type="molecule type" value="Genomic_DNA"/>
</dbReference>
<keyword evidence="2" id="KW-0472">Membrane</keyword>
<evidence type="ECO:0000259" key="3">
    <source>
        <dbReference type="Pfam" id="PF13399"/>
    </source>
</evidence>
<keyword evidence="2" id="KW-0812">Transmembrane</keyword>
<dbReference type="InterPro" id="IPR027381">
    <property type="entry name" value="LytR/CpsA/Psr_C"/>
</dbReference>
<protein>
    <submittedName>
        <fullName evidence="4">LytR family transcriptional regulator</fullName>
    </submittedName>
</protein>
<evidence type="ECO:0000256" key="1">
    <source>
        <dbReference type="SAM" id="MobiDB-lite"/>
    </source>
</evidence>
<dbReference type="Gene3D" id="3.30.70.2390">
    <property type="match status" value="1"/>
</dbReference>
<feature type="region of interest" description="Disordered" evidence="1">
    <location>
        <begin position="1"/>
        <end position="23"/>
    </location>
</feature>
<organism evidence="4 5">
    <name type="scientific">Arthrobacter oryzae</name>
    <dbReference type="NCBI Taxonomy" id="409290"/>
    <lineage>
        <taxon>Bacteria</taxon>
        <taxon>Bacillati</taxon>
        <taxon>Actinomycetota</taxon>
        <taxon>Actinomycetes</taxon>
        <taxon>Micrococcales</taxon>
        <taxon>Micrococcaceae</taxon>
        <taxon>Arthrobacter</taxon>
    </lineage>
</organism>
<comment type="caution">
    <text evidence="4">The sequence shown here is derived from an EMBL/GenBank/DDBJ whole genome shotgun (WGS) entry which is preliminary data.</text>
</comment>
<feature type="transmembrane region" description="Helical" evidence="2">
    <location>
        <begin position="33"/>
        <end position="54"/>
    </location>
</feature>
<gene>
    <name evidence="4" type="ORF">D7003_11120</name>
</gene>
<accession>A0A3N0BXY3</accession>
<dbReference type="Proteomes" id="UP000273807">
    <property type="component" value="Unassembled WGS sequence"/>
</dbReference>
<feature type="compositionally biased region" description="Pro residues" evidence="1">
    <location>
        <begin position="92"/>
        <end position="101"/>
    </location>
</feature>
<keyword evidence="5" id="KW-1185">Reference proteome</keyword>
<evidence type="ECO:0000313" key="5">
    <source>
        <dbReference type="Proteomes" id="UP000273807"/>
    </source>
</evidence>
<feature type="domain" description="LytR/CpsA/Psr regulator C-terminal" evidence="3">
    <location>
        <begin position="122"/>
        <end position="206"/>
    </location>
</feature>
<dbReference type="Pfam" id="PF13399">
    <property type="entry name" value="LytR_C"/>
    <property type="match status" value="1"/>
</dbReference>